<dbReference type="GO" id="GO:0016042">
    <property type="term" value="P:lipid catabolic process"/>
    <property type="evidence" value="ECO:0007669"/>
    <property type="project" value="UniProtKB-KW"/>
</dbReference>
<proteinExistence type="predicted"/>
<reference evidence="7" key="1">
    <citation type="journal article" date="2017" name="Genome Biol.">
        <title>Comparative genomics reveals high biological diversity and specific adaptations in the industrially and medically important fungal genus Aspergillus.</title>
        <authorList>
            <person name="de Vries R.P."/>
            <person name="Riley R."/>
            <person name="Wiebenga A."/>
            <person name="Aguilar-Osorio G."/>
            <person name="Amillis S."/>
            <person name="Uchima C.A."/>
            <person name="Anderluh G."/>
            <person name="Asadollahi M."/>
            <person name="Askin M."/>
            <person name="Barry K."/>
            <person name="Battaglia E."/>
            <person name="Bayram O."/>
            <person name="Benocci T."/>
            <person name="Braus-Stromeyer S.A."/>
            <person name="Caldana C."/>
            <person name="Canovas D."/>
            <person name="Cerqueira G.C."/>
            <person name="Chen F."/>
            <person name="Chen W."/>
            <person name="Choi C."/>
            <person name="Clum A."/>
            <person name="Dos Santos R.A."/>
            <person name="Damasio A.R."/>
            <person name="Diallinas G."/>
            <person name="Emri T."/>
            <person name="Fekete E."/>
            <person name="Flipphi M."/>
            <person name="Freyberg S."/>
            <person name="Gallo A."/>
            <person name="Gournas C."/>
            <person name="Habgood R."/>
            <person name="Hainaut M."/>
            <person name="Harispe M.L."/>
            <person name="Henrissat B."/>
            <person name="Hilden K.S."/>
            <person name="Hope R."/>
            <person name="Hossain A."/>
            <person name="Karabika E."/>
            <person name="Karaffa L."/>
            <person name="Karanyi Z."/>
            <person name="Krasevec N."/>
            <person name="Kuo A."/>
            <person name="Kusch H."/>
            <person name="LaButti K."/>
            <person name="Lagendijk E.L."/>
            <person name="Lapidus A."/>
            <person name="Levasseur A."/>
            <person name="Lindquist E."/>
            <person name="Lipzen A."/>
            <person name="Logrieco A.F."/>
            <person name="MacCabe A."/>
            <person name="Maekelae M.R."/>
            <person name="Malavazi I."/>
            <person name="Melin P."/>
            <person name="Meyer V."/>
            <person name="Mielnichuk N."/>
            <person name="Miskei M."/>
            <person name="Molnar A.P."/>
            <person name="Mule G."/>
            <person name="Ngan C.Y."/>
            <person name="Orejas M."/>
            <person name="Orosz E."/>
            <person name="Ouedraogo J.P."/>
            <person name="Overkamp K.M."/>
            <person name="Park H.-S."/>
            <person name="Perrone G."/>
            <person name="Piumi F."/>
            <person name="Punt P.J."/>
            <person name="Ram A.F."/>
            <person name="Ramon A."/>
            <person name="Rauscher S."/>
            <person name="Record E."/>
            <person name="Riano-Pachon D.M."/>
            <person name="Robert V."/>
            <person name="Roehrig J."/>
            <person name="Ruller R."/>
            <person name="Salamov A."/>
            <person name="Salih N.S."/>
            <person name="Samson R.A."/>
            <person name="Sandor E."/>
            <person name="Sanguinetti M."/>
            <person name="Schuetze T."/>
            <person name="Sepcic K."/>
            <person name="Shelest E."/>
            <person name="Sherlock G."/>
            <person name="Sophianopoulou V."/>
            <person name="Squina F.M."/>
            <person name="Sun H."/>
            <person name="Susca A."/>
            <person name="Todd R.B."/>
            <person name="Tsang A."/>
            <person name="Unkles S.E."/>
            <person name="van de Wiele N."/>
            <person name="van Rossen-Uffink D."/>
            <person name="Oliveira J.V."/>
            <person name="Vesth T.C."/>
            <person name="Visser J."/>
            <person name="Yu J.-H."/>
            <person name="Zhou M."/>
            <person name="Andersen M.R."/>
            <person name="Archer D.B."/>
            <person name="Baker S.E."/>
            <person name="Benoit I."/>
            <person name="Brakhage A.A."/>
            <person name="Braus G.H."/>
            <person name="Fischer R."/>
            <person name="Frisvad J.C."/>
            <person name="Goldman G.H."/>
            <person name="Houbraken J."/>
            <person name="Oakley B."/>
            <person name="Pocsi I."/>
            <person name="Scazzocchio C."/>
            <person name="Seiboth B."/>
            <person name="vanKuyk P.A."/>
            <person name="Wortman J."/>
            <person name="Dyer P.S."/>
            <person name="Grigoriev I.V."/>
        </authorList>
    </citation>
    <scope>NUCLEOTIDE SEQUENCE [LARGE SCALE GENOMIC DNA]</scope>
    <source>
        <strain evidence="7">ITEM 5010</strain>
    </source>
</reference>
<evidence type="ECO:0000256" key="3">
    <source>
        <dbReference type="ARBA" id="ARBA00022963"/>
    </source>
</evidence>
<dbReference type="VEuPathDB" id="FungiDB:ASPCADRAFT_133892"/>
<dbReference type="EMBL" id="KV907509">
    <property type="protein sequence ID" value="OOF91802.1"/>
    <property type="molecule type" value="Genomic_DNA"/>
</dbReference>
<evidence type="ECO:0000313" key="7">
    <source>
        <dbReference type="Proteomes" id="UP000188318"/>
    </source>
</evidence>
<evidence type="ECO:0000256" key="2">
    <source>
        <dbReference type="ARBA" id="ARBA00022801"/>
    </source>
</evidence>
<evidence type="ECO:0000256" key="1">
    <source>
        <dbReference type="ARBA" id="ARBA00013201"/>
    </source>
</evidence>
<feature type="chain" id="PRO_5012842445" description="1-alkyl-2-acetylglycerophosphocholine esterase" evidence="5">
    <location>
        <begin position="20"/>
        <end position="384"/>
    </location>
</feature>
<keyword evidence="3" id="KW-0442">Lipid degradation</keyword>
<sequence>MIPVILCSVSFLLISLGQAAIAPLPSSTGPCDVTLHASELVDLSRTDPYDPKGGKRAIMVTTFTPFNCGTVRSTAYFPNTTAQYDDQTFQSFGIPSGTFESFRIQTQTHQPPSNSTLHADYPLVLFSPALGGSRLFYTSLLQDLASNGFAVISVDHPYDANIVEYPDGRTVLGILGNISTNAEWVAALTVRVQDMIFLLNQTHNETVRRDIFPLSRGNPQLLSLDRGTIIGHSLGGATAAEAILVDNRFVGGINLDGALWGSVVDKGLSSPFLLFANANHNESTDPSWGTFLSHSQGWKLHLQLAQSRHYTFSDFPVLVDALALSEDVKEVVQAGYTGTIGALRAKNVIVSYVTATLQYIVYGRMSNLLSGPSAAYPDVTVVSS</sequence>
<dbReference type="AlphaFoldDB" id="A0A1R3RBG1"/>
<keyword evidence="4" id="KW-0443">Lipid metabolism</keyword>
<dbReference type="Pfam" id="PF03403">
    <property type="entry name" value="PAF-AH_p_II"/>
    <property type="match status" value="2"/>
</dbReference>
<protein>
    <recommendedName>
        <fullName evidence="1">1-alkyl-2-acetylglycerophosphocholine esterase</fullName>
        <ecNumber evidence="1">3.1.1.47</ecNumber>
    </recommendedName>
</protein>
<dbReference type="EC" id="3.1.1.47" evidence="1"/>
<evidence type="ECO:0000256" key="4">
    <source>
        <dbReference type="ARBA" id="ARBA00023098"/>
    </source>
</evidence>
<keyword evidence="5" id="KW-0732">Signal</keyword>
<organism evidence="6 7">
    <name type="scientific">Aspergillus carbonarius (strain ITEM 5010)</name>
    <dbReference type="NCBI Taxonomy" id="602072"/>
    <lineage>
        <taxon>Eukaryota</taxon>
        <taxon>Fungi</taxon>
        <taxon>Dikarya</taxon>
        <taxon>Ascomycota</taxon>
        <taxon>Pezizomycotina</taxon>
        <taxon>Eurotiomycetes</taxon>
        <taxon>Eurotiomycetidae</taxon>
        <taxon>Eurotiales</taxon>
        <taxon>Aspergillaceae</taxon>
        <taxon>Aspergillus</taxon>
        <taxon>Aspergillus subgen. Circumdati</taxon>
    </lineage>
</organism>
<dbReference type="PANTHER" id="PTHR10272:SF14">
    <property type="entry name" value="PAF ACETYLHYDROLASE FAMILY PROTEIN"/>
    <property type="match status" value="1"/>
</dbReference>
<accession>A0A1R3RBG1</accession>
<dbReference type="OrthoDB" id="2363873at2759"/>
<keyword evidence="2" id="KW-0378">Hydrolase</keyword>
<dbReference type="SUPFAM" id="SSF53474">
    <property type="entry name" value="alpha/beta-Hydrolases"/>
    <property type="match status" value="1"/>
</dbReference>
<dbReference type="STRING" id="602072.A0A1R3RBG1"/>
<feature type="signal peptide" evidence="5">
    <location>
        <begin position="1"/>
        <end position="19"/>
    </location>
</feature>
<name>A0A1R3RBG1_ASPC5</name>
<dbReference type="Gene3D" id="3.40.50.1820">
    <property type="entry name" value="alpha/beta hydrolase"/>
    <property type="match status" value="1"/>
</dbReference>
<dbReference type="InterPro" id="IPR029058">
    <property type="entry name" value="AB_hydrolase_fold"/>
</dbReference>
<dbReference type="GO" id="GO:0003847">
    <property type="term" value="F:1-alkyl-2-acetylglycerophosphocholine esterase activity"/>
    <property type="evidence" value="ECO:0007669"/>
    <property type="project" value="UniProtKB-EC"/>
</dbReference>
<dbReference type="Proteomes" id="UP000188318">
    <property type="component" value="Unassembled WGS sequence"/>
</dbReference>
<evidence type="ECO:0000256" key="5">
    <source>
        <dbReference type="SAM" id="SignalP"/>
    </source>
</evidence>
<keyword evidence="7" id="KW-1185">Reference proteome</keyword>
<gene>
    <name evidence="6" type="ORF">ASPCADRAFT_133892</name>
</gene>
<evidence type="ECO:0000313" key="6">
    <source>
        <dbReference type="EMBL" id="OOF91802.1"/>
    </source>
</evidence>
<dbReference type="OMA" id="HGSFTDY"/>
<dbReference type="PANTHER" id="PTHR10272">
    <property type="entry name" value="PLATELET-ACTIVATING FACTOR ACETYLHYDROLASE"/>
    <property type="match status" value="1"/>
</dbReference>